<sequence>MRLTWVQPEDLVGHGLAQAVLDGVEVTDLRESWVAAGGDPEPLHSGASERPATPALRALAGEILDELDRRPAALDAAEPTDLAAIRRLRTGAAPDGVRTPEPGAVGDGRAVAGAAGYRDRLHGAWLGRAVGCLLGKPVEKIPRAGIRQILTATGRWPLTDWFTAEGLPPEVARRWPWNRRSAPTSLAENIAGMPEDDDLNFALLALELLERHGSALSTEDVAQAWLTELPAGRLFTAERVAYRNLLLGQVPPDTATVRNPFRDWIGAQIRADVYGWVHPGVPLVAADLAWRDAVLSHTRNGVYGAMFVAAASSAAVAGTRVDEVLDAGLAAIPPDSRYAGAVRFARALPARHTDFEDAVDAIAARYGELHWVHVLNNAALLTAALVYGAGDFTTTITCAVRGGWDTDSNGATAGAIAGALSGAGALPDRWVAPLRNRLASSLPGFDGIGFDELADRTLSVADNLANERECN</sequence>
<keyword evidence="1" id="KW-0460">Magnesium</keyword>
<dbReference type="KEGG" id="atl:Athai_32570"/>
<keyword evidence="3" id="KW-1185">Reference proteome</keyword>
<evidence type="ECO:0008006" key="4">
    <source>
        <dbReference type="Google" id="ProtNLM"/>
    </source>
</evidence>
<organism evidence="2 3">
    <name type="scientific">Actinocatenispora thailandica</name>
    <dbReference type="NCBI Taxonomy" id="227318"/>
    <lineage>
        <taxon>Bacteria</taxon>
        <taxon>Bacillati</taxon>
        <taxon>Actinomycetota</taxon>
        <taxon>Actinomycetes</taxon>
        <taxon>Micromonosporales</taxon>
        <taxon>Micromonosporaceae</taxon>
        <taxon>Actinocatenispora</taxon>
    </lineage>
</organism>
<dbReference type="GO" id="GO:0046872">
    <property type="term" value="F:metal ion binding"/>
    <property type="evidence" value="ECO:0007669"/>
    <property type="project" value="UniProtKB-KW"/>
</dbReference>
<dbReference type="Gene3D" id="1.10.4080.10">
    <property type="entry name" value="ADP-ribosylation/Crystallin J1"/>
    <property type="match status" value="1"/>
</dbReference>
<keyword evidence="1" id="KW-0479">Metal-binding</keyword>
<feature type="binding site" evidence="1">
    <location>
        <position position="408"/>
    </location>
    <ligand>
        <name>Mg(2+)</name>
        <dbReference type="ChEBI" id="CHEBI:18420"/>
        <label>1</label>
    </ligand>
</feature>
<evidence type="ECO:0000313" key="2">
    <source>
        <dbReference type="EMBL" id="BCJ35754.1"/>
    </source>
</evidence>
<dbReference type="Proteomes" id="UP000611640">
    <property type="component" value="Chromosome"/>
</dbReference>
<dbReference type="InterPro" id="IPR036705">
    <property type="entry name" value="Ribosyl_crysJ1_sf"/>
</dbReference>
<dbReference type="InterPro" id="IPR005502">
    <property type="entry name" value="Ribosyl_crysJ1"/>
</dbReference>
<dbReference type="InterPro" id="IPR050792">
    <property type="entry name" value="ADP-ribosylglycohydrolase"/>
</dbReference>
<feature type="binding site" evidence="1">
    <location>
        <position position="407"/>
    </location>
    <ligand>
        <name>Mg(2+)</name>
        <dbReference type="ChEBI" id="CHEBI:18420"/>
        <label>1</label>
    </ligand>
</feature>
<evidence type="ECO:0000313" key="3">
    <source>
        <dbReference type="Proteomes" id="UP000611640"/>
    </source>
</evidence>
<comment type="cofactor">
    <cofactor evidence="1">
        <name>Mg(2+)</name>
        <dbReference type="ChEBI" id="CHEBI:18420"/>
    </cofactor>
    <text evidence="1">Binds 2 magnesium ions per subunit.</text>
</comment>
<dbReference type="PANTHER" id="PTHR16222">
    <property type="entry name" value="ADP-RIBOSYLGLYCOHYDROLASE"/>
    <property type="match status" value="1"/>
</dbReference>
<dbReference type="Pfam" id="PF03747">
    <property type="entry name" value="ADP_ribosyl_GH"/>
    <property type="match status" value="1"/>
</dbReference>
<dbReference type="PANTHER" id="PTHR16222:SF12">
    <property type="entry name" value="ADP-RIBOSYLGLYCOHYDROLASE-RELATED"/>
    <property type="match status" value="1"/>
</dbReference>
<dbReference type="RefSeq" id="WP_203965795.1">
    <property type="nucleotide sequence ID" value="NZ_AP023355.1"/>
</dbReference>
<accession>A0A7R7DPY9</accession>
<dbReference type="SUPFAM" id="SSF101478">
    <property type="entry name" value="ADP-ribosylglycohydrolase"/>
    <property type="match status" value="1"/>
</dbReference>
<proteinExistence type="predicted"/>
<evidence type="ECO:0000256" key="1">
    <source>
        <dbReference type="PIRSR" id="PIRSR605502-1"/>
    </source>
</evidence>
<dbReference type="AlphaFoldDB" id="A0A7R7DPY9"/>
<gene>
    <name evidence="2" type="ORF">Athai_32570</name>
</gene>
<reference evidence="2 3" key="1">
    <citation type="submission" date="2020-08" db="EMBL/GenBank/DDBJ databases">
        <title>Whole genome shotgun sequence of Actinocatenispora thailandica NBRC 105041.</title>
        <authorList>
            <person name="Komaki H."/>
            <person name="Tamura T."/>
        </authorList>
    </citation>
    <scope>NUCLEOTIDE SEQUENCE [LARGE SCALE GENOMIC DNA]</scope>
    <source>
        <strain evidence="2 3">NBRC 105041</strain>
    </source>
</reference>
<name>A0A7R7DPY9_9ACTN</name>
<feature type="binding site" evidence="1">
    <location>
        <position position="405"/>
    </location>
    <ligand>
        <name>Mg(2+)</name>
        <dbReference type="ChEBI" id="CHEBI:18420"/>
        <label>1</label>
    </ligand>
</feature>
<dbReference type="EMBL" id="AP023355">
    <property type="protein sequence ID" value="BCJ35754.1"/>
    <property type="molecule type" value="Genomic_DNA"/>
</dbReference>
<protein>
    <recommendedName>
        <fullName evidence="4">ADP-ribosylglycohydrolase family protein</fullName>
    </recommendedName>
</protein>